<reference evidence="1 2" key="1">
    <citation type="submission" date="2019-02" db="EMBL/GenBank/DDBJ databases">
        <title>Deep-cultivation of Planctomycetes and their phenomic and genomic characterization uncovers novel biology.</title>
        <authorList>
            <person name="Wiegand S."/>
            <person name="Jogler M."/>
            <person name="Boedeker C."/>
            <person name="Pinto D."/>
            <person name="Vollmers J."/>
            <person name="Rivas-Marin E."/>
            <person name="Kohn T."/>
            <person name="Peeters S.H."/>
            <person name="Heuer A."/>
            <person name="Rast P."/>
            <person name="Oberbeckmann S."/>
            <person name="Bunk B."/>
            <person name="Jeske O."/>
            <person name="Meyerdierks A."/>
            <person name="Storesund J.E."/>
            <person name="Kallscheuer N."/>
            <person name="Luecker S."/>
            <person name="Lage O.M."/>
            <person name="Pohl T."/>
            <person name="Merkel B.J."/>
            <person name="Hornburger P."/>
            <person name="Mueller R.-W."/>
            <person name="Bruemmer F."/>
            <person name="Labrenz M."/>
            <person name="Spormann A.M."/>
            <person name="Op den Camp H."/>
            <person name="Overmann J."/>
            <person name="Amann R."/>
            <person name="Jetten M.S.M."/>
            <person name="Mascher T."/>
            <person name="Medema M.H."/>
            <person name="Devos D.P."/>
            <person name="Kaster A.-K."/>
            <person name="Ovreas L."/>
            <person name="Rohde M."/>
            <person name="Galperin M.Y."/>
            <person name="Jogler C."/>
        </authorList>
    </citation>
    <scope>NUCLEOTIDE SEQUENCE [LARGE SCALE GENOMIC DNA]</scope>
    <source>
        <strain evidence="1 2">EC9</strain>
    </source>
</reference>
<dbReference type="KEGG" id="ruv:EC9_22730"/>
<dbReference type="Proteomes" id="UP000319557">
    <property type="component" value="Chromosome"/>
</dbReference>
<dbReference type="OrthoDB" id="7889106at2"/>
<gene>
    <name evidence="1" type="ORF">EC9_22730</name>
</gene>
<dbReference type="RefSeq" id="WP_145121715.1">
    <property type="nucleotide sequence ID" value="NZ_CP036261.1"/>
</dbReference>
<protein>
    <submittedName>
        <fullName evidence="1">Uncharacterized protein</fullName>
    </submittedName>
</protein>
<proteinExistence type="predicted"/>
<sequence>MNETEHKTCFGKIFPRRVGSGDPMGKVFSIRTDESHGMIQSKPHIETDIKQWDACRKCPEFESCYQLSMATVAMETAVANHC</sequence>
<keyword evidence="2" id="KW-1185">Reference proteome</keyword>
<dbReference type="AlphaFoldDB" id="A0A517LZN5"/>
<name>A0A517LZN5_9BACT</name>
<evidence type="ECO:0000313" key="2">
    <source>
        <dbReference type="Proteomes" id="UP000319557"/>
    </source>
</evidence>
<accession>A0A517LZN5</accession>
<dbReference type="EMBL" id="CP036261">
    <property type="protein sequence ID" value="QDS88087.1"/>
    <property type="molecule type" value="Genomic_DNA"/>
</dbReference>
<evidence type="ECO:0000313" key="1">
    <source>
        <dbReference type="EMBL" id="QDS88087.1"/>
    </source>
</evidence>
<organism evidence="1 2">
    <name type="scientific">Rosistilla ulvae</name>
    <dbReference type="NCBI Taxonomy" id="1930277"/>
    <lineage>
        <taxon>Bacteria</taxon>
        <taxon>Pseudomonadati</taxon>
        <taxon>Planctomycetota</taxon>
        <taxon>Planctomycetia</taxon>
        <taxon>Pirellulales</taxon>
        <taxon>Pirellulaceae</taxon>
        <taxon>Rosistilla</taxon>
    </lineage>
</organism>